<reference evidence="2 3" key="1">
    <citation type="journal article" name="Sci. Rep.">
        <title>Telomere-to-telomere assembled and centromere annotated genomes of the two main subspecies of the button mushroom Agaricus bisporus reveal especially polymorphic chromosome ends.</title>
        <authorList>
            <person name="Sonnenberg A.S.M."/>
            <person name="Sedaghat-Telgerd N."/>
            <person name="Lavrijssen B."/>
            <person name="Ohm R.A."/>
            <person name="Hendrickx P.M."/>
            <person name="Scholtmeijer K."/>
            <person name="Baars J.J.P."/>
            <person name="van Peer A."/>
        </authorList>
    </citation>
    <scope>NUCLEOTIDE SEQUENCE [LARGE SCALE GENOMIC DNA]</scope>
    <source>
        <strain evidence="2 3">H119_p4</strain>
    </source>
</reference>
<feature type="region of interest" description="Disordered" evidence="1">
    <location>
        <begin position="1"/>
        <end position="71"/>
    </location>
</feature>
<evidence type="ECO:0000256" key="1">
    <source>
        <dbReference type="SAM" id="MobiDB-lite"/>
    </source>
</evidence>
<evidence type="ECO:0000313" key="3">
    <source>
        <dbReference type="Proteomes" id="UP000629468"/>
    </source>
</evidence>
<dbReference type="EMBL" id="JABXXO010000010">
    <property type="protein sequence ID" value="KAF7768432.1"/>
    <property type="molecule type" value="Genomic_DNA"/>
</dbReference>
<protein>
    <submittedName>
        <fullName evidence="2">Uncharacterized protein</fullName>
    </submittedName>
</protein>
<sequence length="289" mass="32120">MSFSTSSVGPPTPEPEQRPAAPSEDEDIARYLSAGQSFSSDFSEPGPTTDELFGHPDLSETTFEPSLGPTCGNNVATANRLARRQKLRPYQAKELESLAKSSLSIQILHLLVEQFATRNRLEEFLTSQPPFKIKKPLADTISSYALAVLMSEHISAYKGNMPTDCVINLIIKNNVNVPANLLHNPYALNLVKLAVGEELTQARARIKRYIGESINKDWAIPNLALKVIEGSQINVSVATCARIAIMRKVYSKLLNTGKKVGNDYWNKVDDVTTLERILRLQRRQRLEGE</sequence>
<proteinExistence type="predicted"/>
<accession>A0A8H7C7I9</accession>
<dbReference type="AlphaFoldDB" id="A0A8H7C7I9"/>
<evidence type="ECO:0000313" key="2">
    <source>
        <dbReference type="EMBL" id="KAF7768432.1"/>
    </source>
</evidence>
<comment type="caution">
    <text evidence="2">The sequence shown here is derived from an EMBL/GenBank/DDBJ whole genome shotgun (WGS) entry which is preliminary data.</text>
</comment>
<dbReference type="Proteomes" id="UP000629468">
    <property type="component" value="Unassembled WGS sequence"/>
</dbReference>
<gene>
    <name evidence="2" type="ORF">Agabi119p4_7675</name>
</gene>
<organism evidence="2 3">
    <name type="scientific">Agaricus bisporus var. burnettii</name>
    <dbReference type="NCBI Taxonomy" id="192524"/>
    <lineage>
        <taxon>Eukaryota</taxon>
        <taxon>Fungi</taxon>
        <taxon>Dikarya</taxon>
        <taxon>Basidiomycota</taxon>
        <taxon>Agaricomycotina</taxon>
        <taxon>Agaricomycetes</taxon>
        <taxon>Agaricomycetidae</taxon>
        <taxon>Agaricales</taxon>
        <taxon>Agaricineae</taxon>
        <taxon>Agaricaceae</taxon>
        <taxon>Agaricus</taxon>
    </lineage>
</organism>
<name>A0A8H7C7I9_AGABI</name>